<feature type="domain" description="GST C-terminal" evidence="1">
    <location>
        <begin position="68"/>
        <end position="186"/>
    </location>
</feature>
<dbReference type="EMBL" id="CP003740">
    <property type="protein sequence ID" value="AGI65883.1"/>
    <property type="molecule type" value="Genomic_DNA"/>
</dbReference>
<dbReference type="InterPro" id="IPR004045">
    <property type="entry name" value="Glutathione_S-Trfase_N"/>
</dbReference>
<dbReference type="Gene3D" id="3.40.30.10">
    <property type="entry name" value="Glutaredoxin"/>
    <property type="match status" value="1"/>
</dbReference>
<dbReference type="SUPFAM" id="SSF47616">
    <property type="entry name" value="GST C-terminal domain-like"/>
    <property type="match status" value="1"/>
</dbReference>
<dbReference type="eggNOG" id="COG0625">
    <property type="taxonomic scope" value="Bacteria"/>
</dbReference>
<keyword evidence="3" id="KW-1185">Reference proteome</keyword>
<dbReference type="InterPro" id="IPR036249">
    <property type="entry name" value="Thioredoxin-like_sf"/>
</dbReference>
<reference evidence="2 3" key="1">
    <citation type="journal article" date="2013" name="PLoS ONE">
        <title>Poles Apart: Arctic and Antarctic Octadecabacter strains Share High Genome Plasticity and a New Type of Xanthorhodopsin.</title>
        <authorList>
            <person name="Vollmers J."/>
            <person name="Voget S."/>
            <person name="Dietrich S."/>
            <person name="Gollnow K."/>
            <person name="Smits M."/>
            <person name="Meyer K."/>
            <person name="Brinkhoff T."/>
            <person name="Simon M."/>
            <person name="Daniel R."/>
        </authorList>
    </citation>
    <scope>NUCLEOTIDE SEQUENCE [LARGE SCALE GENOMIC DNA]</scope>
    <source>
        <strain evidence="2 3">307</strain>
    </source>
</reference>
<dbReference type="AlphaFoldDB" id="M9R296"/>
<dbReference type="HOGENOM" id="CLU_090620_0_0_5"/>
<accession>M9R296</accession>
<organism evidence="2 3">
    <name type="scientific">Octadecabacter antarcticus 307</name>
    <dbReference type="NCBI Taxonomy" id="391626"/>
    <lineage>
        <taxon>Bacteria</taxon>
        <taxon>Pseudomonadati</taxon>
        <taxon>Pseudomonadota</taxon>
        <taxon>Alphaproteobacteria</taxon>
        <taxon>Rhodobacterales</taxon>
        <taxon>Roseobacteraceae</taxon>
        <taxon>Octadecabacter</taxon>
    </lineage>
</organism>
<dbReference type="PANTHER" id="PTHR44051:SF8">
    <property type="entry name" value="GLUTATHIONE S-TRANSFERASE GSTA"/>
    <property type="match status" value="1"/>
</dbReference>
<dbReference type="Pfam" id="PF13410">
    <property type="entry name" value="GST_C_2"/>
    <property type="match status" value="1"/>
</dbReference>
<evidence type="ECO:0000313" key="3">
    <source>
        <dbReference type="Proteomes" id="UP000005307"/>
    </source>
</evidence>
<gene>
    <name evidence="2" type="ORF">OAN307_c01120</name>
</gene>
<evidence type="ECO:0000313" key="2">
    <source>
        <dbReference type="EMBL" id="AGI65883.1"/>
    </source>
</evidence>
<dbReference type="RefSeq" id="WP_015497944.1">
    <property type="nucleotide sequence ID" value="NC_020911.1"/>
</dbReference>
<sequence>MRARLAIASAGLTVELREILLRDKAPDFLTTSPKGTVPVMVADEVIEESRNIMHWALGRSDPERLLPDMTENATALIAECDGSFKIALDHTKYAVRYPDIDAAESRATAASFITKLDAQLDTKRWLYGDSPSFADLAILPFVRQFAHTDLDWWDRQSFTHAHSWLAAFKSSARFTSIMKKYPPWKSGQDRVLFP</sequence>
<dbReference type="KEGG" id="oat:OAN307_c01120"/>
<dbReference type="SUPFAM" id="SSF52833">
    <property type="entry name" value="Thioredoxin-like"/>
    <property type="match status" value="1"/>
</dbReference>
<name>M9R296_9RHOB</name>
<evidence type="ECO:0000259" key="1">
    <source>
        <dbReference type="PROSITE" id="PS50405"/>
    </source>
</evidence>
<dbReference type="CDD" id="cd03196">
    <property type="entry name" value="GST_C_5"/>
    <property type="match status" value="1"/>
</dbReference>
<dbReference type="PROSITE" id="PS50405">
    <property type="entry name" value="GST_CTER"/>
    <property type="match status" value="1"/>
</dbReference>
<dbReference type="Gene3D" id="1.20.1050.10">
    <property type="match status" value="1"/>
</dbReference>
<dbReference type="OrthoDB" id="9813092at2"/>
<dbReference type="Proteomes" id="UP000005307">
    <property type="component" value="Chromosome"/>
</dbReference>
<dbReference type="GO" id="GO:0016740">
    <property type="term" value="F:transferase activity"/>
    <property type="evidence" value="ECO:0007669"/>
    <property type="project" value="UniProtKB-KW"/>
</dbReference>
<protein>
    <submittedName>
        <fullName evidence="2">Glutathione S-transferase-like protein</fullName>
    </submittedName>
</protein>
<proteinExistence type="predicted"/>
<dbReference type="InterPro" id="IPR036282">
    <property type="entry name" value="Glutathione-S-Trfase_C_sf"/>
</dbReference>
<dbReference type="STRING" id="391626.OAN307_c01120"/>
<dbReference type="InterPro" id="IPR010987">
    <property type="entry name" value="Glutathione-S-Trfase_C-like"/>
</dbReference>
<dbReference type="PANTHER" id="PTHR44051">
    <property type="entry name" value="GLUTATHIONE S-TRANSFERASE-RELATED"/>
    <property type="match status" value="1"/>
</dbReference>
<keyword evidence="2" id="KW-0808">Transferase</keyword>
<dbReference type="Pfam" id="PF13409">
    <property type="entry name" value="GST_N_2"/>
    <property type="match status" value="1"/>
</dbReference>